<name>A0A1H3XT43_9BACT</name>
<organism evidence="2 3">
    <name type="scientific">Arachidicoccus rhizosphaerae</name>
    <dbReference type="NCBI Taxonomy" id="551991"/>
    <lineage>
        <taxon>Bacteria</taxon>
        <taxon>Pseudomonadati</taxon>
        <taxon>Bacteroidota</taxon>
        <taxon>Chitinophagia</taxon>
        <taxon>Chitinophagales</taxon>
        <taxon>Chitinophagaceae</taxon>
        <taxon>Arachidicoccus</taxon>
    </lineage>
</organism>
<reference evidence="2 3" key="1">
    <citation type="submission" date="2016-10" db="EMBL/GenBank/DDBJ databases">
        <authorList>
            <person name="de Groot N.N."/>
        </authorList>
    </citation>
    <scope>NUCLEOTIDE SEQUENCE [LARGE SCALE GENOMIC DNA]</scope>
    <source>
        <strain evidence="2 3">Vu-144</strain>
    </source>
</reference>
<evidence type="ECO:0000256" key="1">
    <source>
        <dbReference type="SAM" id="Phobius"/>
    </source>
</evidence>
<dbReference type="AlphaFoldDB" id="A0A1H3XT43"/>
<accession>A0A1H3XT43</accession>
<feature type="transmembrane region" description="Helical" evidence="1">
    <location>
        <begin position="36"/>
        <end position="51"/>
    </location>
</feature>
<evidence type="ECO:0000313" key="2">
    <source>
        <dbReference type="EMBL" id="SEA02071.1"/>
    </source>
</evidence>
<dbReference type="Proteomes" id="UP000199041">
    <property type="component" value="Unassembled WGS sequence"/>
</dbReference>
<keyword evidence="1" id="KW-1133">Transmembrane helix</keyword>
<proteinExistence type="predicted"/>
<evidence type="ECO:0000313" key="3">
    <source>
        <dbReference type="Proteomes" id="UP000199041"/>
    </source>
</evidence>
<sequence>MKKILSISILILFLISSVLLFFDENFTNYFKKELRLINVIGWGYVLYLSFMRRRNKE</sequence>
<keyword evidence="3" id="KW-1185">Reference proteome</keyword>
<dbReference type="EMBL" id="FNQY01000006">
    <property type="protein sequence ID" value="SEA02071.1"/>
    <property type="molecule type" value="Genomic_DNA"/>
</dbReference>
<gene>
    <name evidence="2" type="ORF">SAMN05192529_10677</name>
</gene>
<protein>
    <submittedName>
        <fullName evidence="2">Uncharacterized protein</fullName>
    </submittedName>
</protein>
<keyword evidence="1" id="KW-0472">Membrane</keyword>
<keyword evidence="1" id="KW-0812">Transmembrane</keyword>